<dbReference type="Pfam" id="PF14441">
    <property type="entry name" value="OTT_1508_deam"/>
    <property type="match status" value="1"/>
</dbReference>
<dbReference type="InterPro" id="IPR027796">
    <property type="entry name" value="OTT_1508_deam-like"/>
</dbReference>
<feature type="region of interest" description="Disordered" evidence="1">
    <location>
        <begin position="495"/>
        <end position="533"/>
    </location>
</feature>
<protein>
    <submittedName>
        <fullName evidence="2">Uncharacterized protein</fullName>
    </submittedName>
</protein>
<keyword evidence="3" id="KW-1185">Reference proteome</keyword>
<accession>A0AAN7BSU1</accession>
<name>A0AAN7BSU1_9PEZI</name>
<evidence type="ECO:0000313" key="3">
    <source>
        <dbReference type="Proteomes" id="UP001301958"/>
    </source>
</evidence>
<dbReference type="AlphaFoldDB" id="A0AAN7BSU1"/>
<evidence type="ECO:0000256" key="1">
    <source>
        <dbReference type="SAM" id="MobiDB-lite"/>
    </source>
</evidence>
<evidence type="ECO:0000313" key="2">
    <source>
        <dbReference type="EMBL" id="KAK4229026.1"/>
    </source>
</evidence>
<comment type="caution">
    <text evidence="2">The sequence shown here is derived from an EMBL/GenBank/DDBJ whole genome shotgun (WGS) entry which is preliminary data.</text>
</comment>
<dbReference type="Proteomes" id="UP001301958">
    <property type="component" value="Unassembled WGS sequence"/>
</dbReference>
<reference evidence="2" key="1">
    <citation type="journal article" date="2023" name="Mol. Phylogenet. Evol.">
        <title>Genome-scale phylogeny and comparative genomics of the fungal order Sordariales.</title>
        <authorList>
            <person name="Hensen N."/>
            <person name="Bonometti L."/>
            <person name="Westerberg I."/>
            <person name="Brannstrom I.O."/>
            <person name="Guillou S."/>
            <person name="Cros-Aarteil S."/>
            <person name="Calhoun S."/>
            <person name="Haridas S."/>
            <person name="Kuo A."/>
            <person name="Mondo S."/>
            <person name="Pangilinan J."/>
            <person name="Riley R."/>
            <person name="LaButti K."/>
            <person name="Andreopoulos B."/>
            <person name="Lipzen A."/>
            <person name="Chen C."/>
            <person name="Yan M."/>
            <person name="Daum C."/>
            <person name="Ng V."/>
            <person name="Clum A."/>
            <person name="Steindorff A."/>
            <person name="Ohm R.A."/>
            <person name="Martin F."/>
            <person name="Silar P."/>
            <person name="Natvig D.O."/>
            <person name="Lalanne C."/>
            <person name="Gautier V."/>
            <person name="Ament-Velasquez S.L."/>
            <person name="Kruys A."/>
            <person name="Hutchinson M.I."/>
            <person name="Powell A.J."/>
            <person name="Barry K."/>
            <person name="Miller A.N."/>
            <person name="Grigoriev I.V."/>
            <person name="Debuchy R."/>
            <person name="Gladieux P."/>
            <person name="Hiltunen Thoren M."/>
            <person name="Johannesson H."/>
        </authorList>
    </citation>
    <scope>NUCLEOTIDE SEQUENCE</scope>
    <source>
        <strain evidence="2">CBS 990.96</strain>
    </source>
</reference>
<feature type="region of interest" description="Disordered" evidence="1">
    <location>
        <begin position="27"/>
        <end position="46"/>
    </location>
</feature>
<dbReference type="EMBL" id="MU865312">
    <property type="protein sequence ID" value="KAK4229026.1"/>
    <property type="molecule type" value="Genomic_DNA"/>
</dbReference>
<sequence length="533" mass="59798">MMLSESQNRRAISCAEKLALLSLLKRAPSTPKKNEPPPQTSEEWDPERVLSFSCEICLSETLAFLCGVSDSHAHVVAVSIEEPMDSSGIDVVVAINRNLPDSNSDIISQITDGLSEIFAHLSQVKVNDEEALSNEEVLLEDRVLVAILEMCKPRLLSRIRSKQHHETYERRINDRPFFGSSIMTTVEAVRKYRKVKRKSTELRDQVAAFLRDATYLANALCVFEMDQSVGFSIKDITKLAAHLTAEFNLDIIFDGIAPNELAPQEKARFIDCVKKLARYYEASQFLFQLSKKSGLFKNATVTTVSLDAQYFSRVKEVPVEGSLAKCLNRCQGPSWLPPFGVNGISRRLKKDKPESNVAFREALNTALCDSKIHAEMQIVAYYELPENRNRRRPRVICASKDACYPCNEFVQLHQVFYIPRTHGNLYKGWRVPAVPSLSPVHDQLNKSLLETIGNILYEFHEDHRKTADLKSNENESSICNVKLLMSSLDGIKAAASNEQQSVTGESSTEPGQAPAVLHLTGSTVSRTNRAKHR</sequence>
<reference evidence="2" key="2">
    <citation type="submission" date="2023-05" db="EMBL/GenBank/DDBJ databases">
        <authorList>
            <consortium name="Lawrence Berkeley National Laboratory"/>
            <person name="Steindorff A."/>
            <person name="Hensen N."/>
            <person name="Bonometti L."/>
            <person name="Westerberg I."/>
            <person name="Brannstrom I.O."/>
            <person name="Guillou S."/>
            <person name="Cros-Aarteil S."/>
            <person name="Calhoun S."/>
            <person name="Haridas S."/>
            <person name="Kuo A."/>
            <person name="Mondo S."/>
            <person name="Pangilinan J."/>
            <person name="Riley R."/>
            <person name="Labutti K."/>
            <person name="Andreopoulos B."/>
            <person name="Lipzen A."/>
            <person name="Chen C."/>
            <person name="Yanf M."/>
            <person name="Daum C."/>
            <person name="Ng V."/>
            <person name="Clum A."/>
            <person name="Ohm R."/>
            <person name="Martin F."/>
            <person name="Silar P."/>
            <person name="Natvig D."/>
            <person name="Lalanne C."/>
            <person name="Gautier V."/>
            <person name="Ament-Velasquez S.L."/>
            <person name="Kruys A."/>
            <person name="Hutchinson M.I."/>
            <person name="Powell A.J."/>
            <person name="Barry K."/>
            <person name="Miller A.N."/>
            <person name="Grigoriev I.V."/>
            <person name="Debuchy R."/>
            <person name="Gladieux P."/>
            <person name="Thoren M.H."/>
            <person name="Johannesson H."/>
        </authorList>
    </citation>
    <scope>NUCLEOTIDE SEQUENCE</scope>
    <source>
        <strain evidence="2">CBS 990.96</strain>
    </source>
</reference>
<gene>
    <name evidence="2" type="ORF">QBC38DRAFT_127648</name>
</gene>
<organism evidence="2 3">
    <name type="scientific">Podospora fimiseda</name>
    <dbReference type="NCBI Taxonomy" id="252190"/>
    <lineage>
        <taxon>Eukaryota</taxon>
        <taxon>Fungi</taxon>
        <taxon>Dikarya</taxon>
        <taxon>Ascomycota</taxon>
        <taxon>Pezizomycotina</taxon>
        <taxon>Sordariomycetes</taxon>
        <taxon>Sordariomycetidae</taxon>
        <taxon>Sordariales</taxon>
        <taxon>Podosporaceae</taxon>
        <taxon>Podospora</taxon>
    </lineage>
</organism>
<feature type="compositionally biased region" description="Polar residues" evidence="1">
    <location>
        <begin position="496"/>
        <end position="510"/>
    </location>
</feature>
<proteinExistence type="predicted"/>